<dbReference type="AlphaFoldDB" id="A0A2P2JJQ7"/>
<organism evidence="1">
    <name type="scientific">Rhizophora mucronata</name>
    <name type="common">Asiatic mangrove</name>
    <dbReference type="NCBI Taxonomy" id="61149"/>
    <lineage>
        <taxon>Eukaryota</taxon>
        <taxon>Viridiplantae</taxon>
        <taxon>Streptophyta</taxon>
        <taxon>Embryophyta</taxon>
        <taxon>Tracheophyta</taxon>
        <taxon>Spermatophyta</taxon>
        <taxon>Magnoliopsida</taxon>
        <taxon>eudicotyledons</taxon>
        <taxon>Gunneridae</taxon>
        <taxon>Pentapetalae</taxon>
        <taxon>rosids</taxon>
        <taxon>fabids</taxon>
        <taxon>Malpighiales</taxon>
        <taxon>Rhizophoraceae</taxon>
        <taxon>Rhizophora</taxon>
    </lineage>
</organism>
<dbReference type="EMBL" id="GGEC01013192">
    <property type="protein sequence ID" value="MBW93675.1"/>
    <property type="molecule type" value="Transcribed_RNA"/>
</dbReference>
<reference evidence="1" key="1">
    <citation type="submission" date="2018-02" db="EMBL/GenBank/DDBJ databases">
        <title>Rhizophora mucronata_Transcriptome.</title>
        <authorList>
            <person name="Meera S.P."/>
            <person name="Sreeshan A."/>
            <person name="Augustine A."/>
        </authorList>
    </citation>
    <scope>NUCLEOTIDE SEQUENCE</scope>
    <source>
        <tissue evidence="1">Leaf</tissue>
    </source>
</reference>
<sequence length="47" mass="5320">MCCVMPTVHRNRAFRLNHIVIEPFCGVPTRGHFIGCSKSFSRQTLTA</sequence>
<proteinExistence type="predicted"/>
<protein>
    <submittedName>
        <fullName evidence="1">Uncharacterized protein</fullName>
    </submittedName>
</protein>
<evidence type="ECO:0000313" key="1">
    <source>
        <dbReference type="EMBL" id="MBW93675.1"/>
    </source>
</evidence>
<name>A0A2P2JJQ7_RHIMU</name>
<accession>A0A2P2JJQ7</accession>